<sequence length="330" mass="35261">MYVPVKGGEAAIAESRKALARARRGDPAVPELTVAQIREQMRGAVDRVMTEGALYDRDLAALALKQAQGDVAEATFLLRAHRAMLRRMGHSEPLDLSAIRPDRHISATAKELPGGQILGATCDYTHRLLDFSLMGKAAPFPEAASGLDDMPPDFPRAKGEEGEDEPVDITRVPLRPPYGPSETLGHLVRGEEGFLTGLAYTRLRTAGAAHPYVEDLVAGEVEVSVALEDIGLTVSIGDIELTACRMVAPVLDGPRSHLSPGFGVAFGCNERKAVAMAAVDQALKSGLDSELVLAHADGVEAGGYVSHLKLPHYSDFQADLETIRRLAADD</sequence>
<dbReference type="AlphaFoldDB" id="A0A2U2DGQ0"/>
<protein>
    <recommendedName>
        <fullName evidence="3">Carbon-phosphorus lyase complex subunit PhnI</fullName>
    </recommendedName>
</protein>
<evidence type="ECO:0000313" key="2">
    <source>
        <dbReference type="Proteomes" id="UP000245252"/>
    </source>
</evidence>
<keyword evidence="2" id="KW-1185">Reference proteome</keyword>
<reference evidence="1 2" key="1">
    <citation type="submission" date="2018-05" db="EMBL/GenBank/DDBJ databases">
        <title>The draft genome of strain NS-104.</title>
        <authorList>
            <person name="Hang P."/>
            <person name="Jiang J."/>
        </authorList>
    </citation>
    <scope>NUCLEOTIDE SEQUENCE [LARGE SCALE GENOMIC DNA]</scope>
    <source>
        <strain evidence="1 2">NS-104</strain>
    </source>
</reference>
<accession>A0A2U2DGQ0</accession>
<dbReference type="EMBL" id="QFBC01000024">
    <property type="protein sequence ID" value="PWE52505.1"/>
    <property type="molecule type" value="Genomic_DNA"/>
</dbReference>
<evidence type="ECO:0008006" key="3">
    <source>
        <dbReference type="Google" id="ProtNLM"/>
    </source>
</evidence>
<evidence type="ECO:0000313" key="1">
    <source>
        <dbReference type="EMBL" id="PWE52505.1"/>
    </source>
</evidence>
<dbReference type="OrthoDB" id="9790536at2"/>
<comment type="caution">
    <text evidence="1">The sequence shown here is derived from an EMBL/GenBank/DDBJ whole genome shotgun (WGS) entry which is preliminary data.</text>
</comment>
<proteinExistence type="predicted"/>
<dbReference type="GO" id="GO:0019634">
    <property type="term" value="P:organic phosphonate metabolic process"/>
    <property type="evidence" value="ECO:0007669"/>
    <property type="project" value="InterPro"/>
</dbReference>
<name>A0A2U2DGQ0_9HYPH</name>
<gene>
    <name evidence="1" type="ORF">DEM27_30520</name>
</gene>
<organism evidence="1 2">
    <name type="scientific">Metarhizobium album</name>
    <dbReference type="NCBI Taxonomy" id="2182425"/>
    <lineage>
        <taxon>Bacteria</taxon>
        <taxon>Pseudomonadati</taxon>
        <taxon>Pseudomonadota</taxon>
        <taxon>Alphaproteobacteria</taxon>
        <taxon>Hyphomicrobiales</taxon>
        <taxon>Rhizobiaceae</taxon>
        <taxon>Metarhizobium</taxon>
    </lineage>
</organism>
<dbReference type="PIRSF" id="PIRSF007313">
    <property type="entry name" value="PhnI"/>
    <property type="match status" value="1"/>
</dbReference>
<dbReference type="RefSeq" id="WP_109462019.1">
    <property type="nucleotide sequence ID" value="NZ_QFBC01000024.1"/>
</dbReference>
<dbReference type="Proteomes" id="UP000245252">
    <property type="component" value="Unassembled WGS sequence"/>
</dbReference>
<dbReference type="InterPro" id="IPR008773">
    <property type="entry name" value="PhnI"/>
</dbReference>
<dbReference type="Pfam" id="PF05861">
    <property type="entry name" value="PhnI"/>
    <property type="match status" value="1"/>
</dbReference>